<evidence type="ECO:0000256" key="2">
    <source>
        <dbReference type="ARBA" id="ARBA00022468"/>
    </source>
</evidence>
<dbReference type="EMBL" id="AFYH01141623">
    <property type="status" value="NOT_ANNOTATED_CDS"/>
    <property type="molecule type" value="Genomic_DNA"/>
</dbReference>
<dbReference type="InterPro" id="IPR000198">
    <property type="entry name" value="RhoGAP_dom"/>
</dbReference>
<feature type="domain" description="PH" evidence="7">
    <location>
        <begin position="1"/>
        <end position="57"/>
    </location>
</feature>
<evidence type="ECO:0000256" key="5">
    <source>
        <dbReference type="ARBA" id="ARBA00022737"/>
    </source>
</evidence>
<keyword evidence="4" id="KW-0597">Phosphoprotein</keyword>
<dbReference type="AlphaFoldDB" id="H3AR16"/>
<dbReference type="EMBL" id="AFYH01141619">
    <property type="status" value="NOT_ANNOTATED_CDS"/>
    <property type="molecule type" value="Genomic_DNA"/>
</dbReference>
<dbReference type="SUPFAM" id="SSF57863">
    <property type="entry name" value="ArfGap/RecO-like zinc finger"/>
    <property type="match status" value="1"/>
</dbReference>
<dbReference type="InterPro" id="IPR008936">
    <property type="entry name" value="Rho_GTPase_activation_prot"/>
</dbReference>
<dbReference type="OMA" id="KAGYMKY"/>
<dbReference type="Gene3D" id="3.10.20.90">
    <property type="entry name" value="Phosphatidylinositol 3-kinase Catalytic Subunit, Chain A, domain 1"/>
    <property type="match status" value="1"/>
</dbReference>
<dbReference type="CDD" id="cd08856">
    <property type="entry name" value="ArfGap_ARAP2"/>
    <property type="match status" value="1"/>
</dbReference>
<dbReference type="PANTHER" id="PTHR45899">
    <property type="entry name" value="RHO GTPASE ACTIVATING PROTEIN AT 15B, ISOFORM C"/>
    <property type="match status" value="1"/>
</dbReference>
<accession>H3AR16</accession>
<dbReference type="InterPro" id="IPR001849">
    <property type="entry name" value="PH_domain"/>
</dbReference>
<dbReference type="HOGENOM" id="CLU_002900_0_0_1"/>
<dbReference type="EMBL" id="AFYH01141617">
    <property type="status" value="NOT_ANNOTATED_CDS"/>
    <property type="molecule type" value="Genomic_DNA"/>
</dbReference>
<evidence type="ECO:0000256" key="6">
    <source>
        <dbReference type="PROSITE-ProRule" id="PRU00288"/>
    </source>
</evidence>
<feature type="domain" description="Arf-GAP" evidence="8">
    <location>
        <begin position="153"/>
        <end position="290"/>
    </location>
</feature>
<dbReference type="EMBL" id="AFYH01141620">
    <property type="status" value="NOT_ANNOTATED_CDS"/>
    <property type="molecule type" value="Genomic_DNA"/>
</dbReference>
<reference evidence="11" key="2">
    <citation type="submission" date="2025-08" db="UniProtKB">
        <authorList>
            <consortium name="Ensembl"/>
        </authorList>
    </citation>
    <scope>IDENTIFICATION</scope>
</reference>
<reference evidence="11" key="3">
    <citation type="submission" date="2025-09" db="UniProtKB">
        <authorList>
            <consortium name="Ensembl"/>
        </authorList>
    </citation>
    <scope>IDENTIFICATION</scope>
</reference>
<dbReference type="Gene3D" id="2.30.29.30">
    <property type="entry name" value="Pleckstrin-homology domain (PH domain)/Phosphotyrosine-binding domain (PTB)"/>
    <property type="match status" value="4"/>
</dbReference>
<dbReference type="SUPFAM" id="SSF48350">
    <property type="entry name" value="GTPase activation domain, GAP"/>
    <property type="match status" value="1"/>
</dbReference>
<proteinExistence type="predicted"/>
<organism evidence="11 12">
    <name type="scientific">Latimeria chalumnae</name>
    <name type="common">Coelacanth</name>
    <dbReference type="NCBI Taxonomy" id="7897"/>
    <lineage>
        <taxon>Eukaryota</taxon>
        <taxon>Metazoa</taxon>
        <taxon>Chordata</taxon>
        <taxon>Craniata</taxon>
        <taxon>Vertebrata</taxon>
        <taxon>Euteleostomi</taxon>
        <taxon>Coelacanthiformes</taxon>
        <taxon>Coelacanthidae</taxon>
        <taxon>Latimeria</taxon>
    </lineage>
</organism>
<dbReference type="Pfam" id="PF00169">
    <property type="entry name" value="PH"/>
    <property type="match status" value="1"/>
</dbReference>
<dbReference type="SMART" id="SM00324">
    <property type="entry name" value="RhoGAP"/>
    <property type="match status" value="1"/>
</dbReference>
<dbReference type="STRING" id="7897.ENSLACP00000012087"/>
<dbReference type="PROSITE" id="PS50003">
    <property type="entry name" value="PH_DOMAIN"/>
    <property type="match status" value="4"/>
</dbReference>
<dbReference type="PROSITE" id="PS50238">
    <property type="entry name" value="RHOGAP"/>
    <property type="match status" value="1"/>
</dbReference>
<dbReference type="CDD" id="cd04385">
    <property type="entry name" value="RhoGAP_ARAP"/>
    <property type="match status" value="1"/>
</dbReference>
<feature type="domain" description="PH" evidence="7">
    <location>
        <begin position="67"/>
        <end position="156"/>
    </location>
</feature>
<dbReference type="Proteomes" id="UP000008672">
    <property type="component" value="Unassembled WGS sequence"/>
</dbReference>
<dbReference type="GO" id="GO:0005547">
    <property type="term" value="F:phosphatidylinositol-3,4,5-trisphosphate binding"/>
    <property type="evidence" value="ECO:0007669"/>
    <property type="project" value="InterPro"/>
</dbReference>
<dbReference type="GO" id="GO:0008270">
    <property type="term" value="F:zinc ion binding"/>
    <property type="evidence" value="ECO:0007669"/>
    <property type="project" value="UniProtKB-KW"/>
</dbReference>
<dbReference type="SUPFAM" id="SSF50729">
    <property type="entry name" value="PH domain-like"/>
    <property type="match status" value="5"/>
</dbReference>
<dbReference type="PROSITE" id="PS50115">
    <property type="entry name" value="ARFGAP"/>
    <property type="match status" value="1"/>
</dbReference>
<evidence type="ECO:0000259" key="9">
    <source>
        <dbReference type="PROSITE" id="PS50200"/>
    </source>
</evidence>
<dbReference type="SUPFAM" id="SSF54236">
    <property type="entry name" value="Ubiquitin-like"/>
    <property type="match status" value="1"/>
</dbReference>
<protein>
    <submittedName>
        <fullName evidence="11">ArfGAP with RhoGAP domain, ankyrin repeat and PH domain 2</fullName>
    </submittedName>
</protein>
<dbReference type="PANTHER" id="PTHR45899:SF1">
    <property type="entry name" value="ARF-GAP WITH RHO-GAP DOMAIN, ANK REPEAT AND PH DOMAIN-CONTAINING PROTEIN 2"/>
    <property type="match status" value="1"/>
</dbReference>
<evidence type="ECO:0000313" key="11">
    <source>
        <dbReference type="Ensembl" id="ENSLACP00000012087.1"/>
    </source>
</evidence>
<dbReference type="eggNOG" id="KOG1117">
    <property type="taxonomic scope" value="Eukaryota"/>
</dbReference>
<dbReference type="CDD" id="cd17227">
    <property type="entry name" value="RA_ARAP2"/>
    <property type="match status" value="1"/>
</dbReference>
<dbReference type="Gene3D" id="1.10.220.150">
    <property type="entry name" value="Arf GTPase activating protein"/>
    <property type="match status" value="1"/>
</dbReference>
<dbReference type="InterPro" id="IPR029071">
    <property type="entry name" value="Ubiquitin-like_domsf"/>
</dbReference>
<keyword evidence="6" id="KW-0862">Zinc</keyword>
<dbReference type="Ensembl" id="ENSLACT00000012179.1">
    <property type="protein sequence ID" value="ENSLACP00000012087.1"/>
    <property type="gene ID" value="ENSLACG00000010641.1"/>
</dbReference>
<feature type="domain" description="PH" evidence="7">
    <location>
        <begin position="435"/>
        <end position="521"/>
    </location>
</feature>
<dbReference type="InterPro" id="IPR037278">
    <property type="entry name" value="ARFGAP/RecO"/>
</dbReference>
<evidence type="ECO:0000259" key="8">
    <source>
        <dbReference type="PROSITE" id="PS50115"/>
    </source>
</evidence>
<dbReference type="GO" id="GO:0007165">
    <property type="term" value="P:signal transduction"/>
    <property type="evidence" value="ECO:0007669"/>
    <property type="project" value="InterPro"/>
</dbReference>
<keyword evidence="5" id="KW-0677">Repeat</keyword>
<evidence type="ECO:0000256" key="1">
    <source>
        <dbReference type="ARBA" id="ARBA00004496"/>
    </source>
</evidence>
<evidence type="ECO:0000313" key="12">
    <source>
        <dbReference type="Proteomes" id="UP000008672"/>
    </source>
</evidence>
<keyword evidence="6" id="KW-0479">Metal-binding</keyword>
<dbReference type="InterPro" id="IPR001164">
    <property type="entry name" value="ArfGAP_dom"/>
</dbReference>
<dbReference type="PRINTS" id="PR00405">
    <property type="entry name" value="REVINTRACTNG"/>
</dbReference>
<keyword evidence="6" id="KW-0863">Zinc-finger</keyword>
<dbReference type="EMBL" id="AFYH01141621">
    <property type="status" value="NOT_ANNOTATED_CDS"/>
    <property type="molecule type" value="Genomic_DNA"/>
</dbReference>
<dbReference type="SMART" id="SM00105">
    <property type="entry name" value="ArfGap"/>
    <property type="match status" value="1"/>
</dbReference>
<dbReference type="Pfam" id="PF01412">
    <property type="entry name" value="ArfGap"/>
    <property type="match status" value="1"/>
</dbReference>
<dbReference type="InterPro" id="IPR037858">
    <property type="entry name" value="RhoGAP_ARAP"/>
</dbReference>
<dbReference type="EMBL" id="AFYH01141618">
    <property type="status" value="NOT_ANNOTATED_CDS"/>
    <property type="molecule type" value="Genomic_DNA"/>
</dbReference>
<evidence type="ECO:0000259" key="10">
    <source>
        <dbReference type="PROSITE" id="PS50238"/>
    </source>
</evidence>
<evidence type="ECO:0000256" key="3">
    <source>
        <dbReference type="ARBA" id="ARBA00022490"/>
    </source>
</evidence>
<keyword evidence="12" id="KW-1185">Reference proteome</keyword>
<dbReference type="EMBL" id="AFYH01141625">
    <property type="status" value="NOT_ANNOTATED_CDS"/>
    <property type="molecule type" value="Genomic_DNA"/>
</dbReference>
<feature type="domain" description="PH" evidence="7">
    <location>
        <begin position="937"/>
        <end position="990"/>
    </location>
</feature>
<dbReference type="GeneTree" id="ENSGT00940000160197"/>
<feature type="domain" description="Rho-GAP" evidence="10">
    <location>
        <begin position="639"/>
        <end position="824"/>
    </location>
</feature>
<dbReference type="Pfam" id="PF00788">
    <property type="entry name" value="RA"/>
    <property type="match status" value="1"/>
</dbReference>
<reference evidence="12" key="1">
    <citation type="submission" date="2011-08" db="EMBL/GenBank/DDBJ databases">
        <title>The draft genome of Latimeria chalumnae.</title>
        <authorList>
            <person name="Di Palma F."/>
            <person name="Alfoldi J."/>
            <person name="Johnson J."/>
            <person name="Berlin A."/>
            <person name="Gnerre S."/>
            <person name="Jaffe D."/>
            <person name="MacCallum I."/>
            <person name="Young S."/>
            <person name="Walker B.J."/>
            <person name="Lander E."/>
            <person name="Lindblad-Toh K."/>
        </authorList>
    </citation>
    <scope>NUCLEOTIDE SEQUENCE [LARGE SCALE GENOMIC DNA]</scope>
    <source>
        <strain evidence="12">Wild caught</strain>
    </source>
</reference>
<dbReference type="InterPro" id="IPR011993">
    <property type="entry name" value="PH-like_dom_sf"/>
</dbReference>
<dbReference type="Pfam" id="PF00620">
    <property type="entry name" value="RhoGAP"/>
    <property type="match status" value="1"/>
</dbReference>
<evidence type="ECO:0000259" key="7">
    <source>
        <dbReference type="PROSITE" id="PS50003"/>
    </source>
</evidence>
<comment type="subcellular location">
    <subcellularLocation>
        <location evidence="1">Cytoplasm</location>
    </subcellularLocation>
</comment>
<dbReference type="Gene3D" id="1.10.555.10">
    <property type="entry name" value="Rho GTPase activation protein"/>
    <property type="match status" value="1"/>
</dbReference>
<dbReference type="FunCoup" id="H3AR16">
    <property type="interactions" value="660"/>
</dbReference>
<dbReference type="InParanoid" id="H3AR16"/>
<name>H3AR16_LATCH</name>
<dbReference type="GO" id="GO:0005737">
    <property type="term" value="C:cytoplasm"/>
    <property type="evidence" value="ECO:0007669"/>
    <property type="project" value="UniProtKB-SubCell"/>
</dbReference>
<dbReference type="PROSITE" id="PS50200">
    <property type="entry name" value="RA"/>
    <property type="match status" value="1"/>
</dbReference>
<dbReference type="InterPro" id="IPR038508">
    <property type="entry name" value="ArfGAP_dom_sf"/>
</dbReference>
<dbReference type="EMBL" id="AFYH01141624">
    <property type="status" value="NOT_ANNOTATED_CDS"/>
    <property type="molecule type" value="Genomic_DNA"/>
</dbReference>
<gene>
    <name evidence="11" type="primary">ARAP2</name>
</gene>
<keyword evidence="3" id="KW-0963">Cytoplasm</keyword>
<dbReference type="GO" id="GO:0005096">
    <property type="term" value="F:GTPase activator activity"/>
    <property type="evidence" value="ECO:0007669"/>
    <property type="project" value="UniProtKB-KW"/>
</dbReference>
<dbReference type="InterPro" id="IPR052227">
    <property type="entry name" value="Arf-Rho-GAP_ANK-PH_domain"/>
</dbReference>
<evidence type="ECO:0000256" key="4">
    <source>
        <dbReference type="ARBA" id="ARBA00022553"/>
    </source>
</evidence>
<dbReference type="EMBL" id="AFYH01141626">
    <property type="status" value="NOT_ANNOTATED_CDS"/>
    <property type="molecule type" value="Genomic_DNA"/>
</dbReference>
<sequence length="990" mass="113569">EKEMYSKGMVPLSAISTVRRLGDYKFEVVTSHRTFVFRVEKEGDRNDWMNTLLFALKCQSRCTQVRTVEKYGYLELRGHKSKLYTVLSSTKLWLSKTEQDFKAGLAVTVIELNVATIKDTDRKCFEITTPFKIFSFTTESEREKQEWIEVVQESIAETLSDYEVAEKIWFNESNRSCADCRAPDPEWASINLCVVICKKCAGLHRSLGSRISKVRSLKLDTNIWSNELVELFITVGNKNANSFWTANLQPGEELDMDASPEQRRMFITQKYKEGKFRKNLSAIMSQGQLNQCVQALCAAVIKPDVLETLCLVFSGADVMCATGDSIHCTPYLLAQKAAQRLQMEFLHHNKTSACLQIISCIFVYVCVFINETGFHRDGSHSTFMCGFLYKAAATSKPFTEKKLKEGGGSGGAGGRSPPSWTSSTMFFIFLADLSKRWCTLEGGFLSYYESDKTAMPNGRIDISEVVCLAVNKPDSPVFSGLPFGAIFTFELYLLSEYVFLFGAESVESQRDWTQAIAKCFVPPDAESLAKRNYDLIGQLYYKDCRNLDHWKLGWFSLDKSCLCFCCQQDDVQEDIVNLKRLQELTVKTQSENNEKTDVLLLVEKGRTLYIHGHAKLDFIVWHSAIEKAAGTDGNALRDQQLSKNDVPIIVDSCIAFVTQYGLGTEGIYQKNGNSSRVNNLLELFRKDARNVKLRAGEHELEDVTSVLKRFLYETDDALLNKELYPYWISALDMQDENGRVEKYTTYIRTLPRVNRTTLSALIGHLYSRVQKCSEMNHMDTRSLATVFSSCFFQTEGQTDQEVNEQQVKQMEKENVFITQWKNTQVSQAGDLLIEVYLEKKEIDRCNIIRVSPNMRVEELTKHILEIKNIIPHRRDMWTTFEAIENGELERPLQSEEKVLEQVLQWSSLEEPGSAYLVVKRFQAANKIRSYLAKNTNEFVKAGYMKYKEEPSKLLSGNKFQERYVVLREEKLLLYKDMKKNIRFHKEFTMR</sequence>
<feature type="domain" description="Ras-associating" evidence="9">
    <location>
        <begin position="829"/>
        <end position="923"/>
    </location>
</feature>
<dbReference type="Bgee" id="ENSLACG00000010641">
    <property type="expression patterns" value="Expressed in pectoral fin and 1 other cell type or tissue"/>
</dbReference>
<dbReference type="SMART" id="SM00233">
    <property type="entry name" value="PH"/>
    <property type="match status" value="3"/>
</dbReference>
<dbReference type="InterPro" id="IPR000159">
    <property type="entry name" value="RA_dom"/>
</dbReference>
<keyword evidence="2" id="KW-0343">GTPase activation</keyword>
<dbReference type="EMBL" id="AFYH01141622">
    <property type="status" value="NOT_ANNOTATED_CDS"/>
    <property type="molecule type" value="Genomic_DNA"/>
</dbReference>